<evidence type="ECO:0000313" key="3">
    <source>
        <dbReference type="Proteomes" id="UP000653156"/>
    </source>
</evidence>
<keyword evidence="3" id="KW-1185">Reference proteome</keyword>
<feature type="domain" description="Hydantoinase B/oxoprolinase" evidence="1">
    <location>
        <begin position="8"/>
        <end position="535"/>
    </location>
</feature>
<accession>A0A892ZGP8</accession>
<dbReference type="InterPro" id="IPR003692">
    <property type="entry name" value="Hydantoinase_B"/>
</dbReference>
<dbReference type="Pfam" id="PF02538">
    <property type="entry name" value="Hydantoinase_B"/>
    <property type="match status" value="1"/>
</dbReference>
<dbReference type="InterPro" id="IPR045079">
    <property type="entry name" value="Oxoprolinase-like"/>
</dbReference>
<dbReference type="RefSeq" id="WP_230339404.1">
    <property type="nucleotide sequence ID" value="NZ_CP069798.1"/>
</dbReference>
<dbReference type="PANTHER" id="PTHR11365">
    <property type="entry name" value="5-OXOPROLINASE RELATED"/>
    <property type="match status" value="1"/>
</dbReference>
<sequence>MQTTSAIDPITLSVVRGALETAQREMTLTLEKTARSSVFNLAHDYSNALFDHLPEMILQGQDIPIHLGSLMPAMKAVAEYFGDDIHEGDVIYHNDPVYQGSHILDCCMYKPVFYHGELVFWAVCKGHVTDIGGPVPAGYNPDAKEIYAEGLRIPPVKLWDKGVRRNDVINLLHCNMRSRRNQEGDLNAQYGACRVGERNLIRLLDKYGVATVQAAIAELKNMADRHMRHLIATIPDGEYHGEAVLEDSGHGLGALTISADITIRGDHVHIAIASPPQVPYFINSYAGNSMSGVLLGLMMFAQVPPPYNEGLYRCVSVDLGAKGTLVNAQEPAPHVNCTTTPMETLTDAVRTAFEAAAPDRVTASWGHASGINIAGIDPRTGEQYVTMVLASIISGAGATQHMDGWHACGPLCCFGALSSGDIELLEYQYPILIHKYGLVEDSGGAGRQRGGCGTEWQVEPLNHEMTVIAFGEGRQIATMGAAGAEDKLPERKLGRLSIARHGGHTETHIQNTLTTIKPGERASNINPGGGGYGHPFQRPLNEVVQDVARGLVSRHAAEQEYGVVLQADSLQVDEAATARLRQQQAA</sequence>
<dbReference type="EMBL" id="CP069798">
    <property type="protein sequence ID" value="QRQ82112.1"/>
    <property type="molecule type" value="Genomic_DNA"/>
</dbReference>
<gene>
    <name evidence="2" type="ORF">JQU52_01365</name>
</gene>
<dbReference type="AlphaFoldDB" id="A0A892ZGP8"/>
<dbReference type="GO" id="GO:0006749">
    <property type="term" value="P:glutathione metabolic process"/>
    <property type="evidence" value="ECO:0007669"/>
    <property type="project" value="TreeGrafter"/>
</dbReference>
<evidence type="ECO:0000313" key="2">
    <source>
        <dbReference type="EMBL" id="QRQ82112.1"/>
    </source>
</evidence>
<dbReference type="KEGG" id="ptes:JQU52_01365"/>
<proteinExistence type="predicted"/>
<organism evidence="2 3">
    <name type="scientific">Paralysiella testudinis</name>
    <dbReference type="NCBI Taxonomy" id="2809020"/>
    <lineage>
        <taxon>Bacteria</taxon>
        <taxon>Pseudomonadati</taxon>
        <taxon>Pseudomonadota</taxon>
        <taxon>Betaproteobacteria</taxon>
        <taxon>Neisseriales</taxon>
        <taxon>Neisseriaceae</taxon>
        <taxon>Paralysiella</taxon>
    </lineage>
</organism>
<reference evidence="2" key="1">
    <citation type="submission" date="2021-02" db="EMBL/GenBank/DDBJ databases">
        <title>Neisseriaceae sp. 26B isolated from the cloaca of a Common Toad-headed Turtle (Mesoclemmys nasuta).</title>
        <authorList>
            <person name="Spergser J."/>
            <person name="Busse H.-J."/>
        </authorList>
    </citation>
    <scope>NUCLEOTIDE SEQUENCE</scope>
    <source>
        <strain evidence="2">26B</strain>
    </source>
</reference>
<dbReference type="Proteomes" id="UP000653156">
    <property type="component" value="Chromosome"/>
</dbReference>
<name>A0A892ZGP8_9NEIS</name>
<dbReference type="PANTHER" id="PTHR11365:SF23">
    <property type="entry name" value="HYPOTHETICAL 5-OXOPROLINASE (EUROFUNG)-RELATED"/>
    <property type="match status" value="1"/>
</dbReference>
<protein>
    <submittedName>
        <fullName evidence="2">Hydantoinase B/oxoprolinase family protein</fullName>
    </submittedName>
</protein>
<dbReference type="GO" id="GO:0005829">
    <property type="term" value="C:cytosol"/>
    <property type="evidence" value="ECO:0007669"/>
    <property type="project" value="TreeGrafter"/>
</dbReference>
<dbReference type="GO" id="GO:0017168">
    <property type="term" value="F:5-oxoprolinase (ATP-hydrolyzing) activity"/>
    <property type="evidence" value="ECO:0007669"/>
    <property type="project" value="TreeGrafter"/>
</dbReference>
<evidence type="ECO:0000259" key="1">
    <source>
        <dbReference type="Pfam" id="PF02538"/>
    </source>
</evidence>